<gene>
    <name evidence="2" type="ORF">OJ996_25475</name>
</gene>
<evidence type="ECO:0000313" key="3">
    <source>
        <dbReference type="Proteomes" id="UP001165653"/>
    </source>
</evidence>
<protein>
    <recommendedName>
        <fullName evidence="4">PepSY-associated transmembrane protein</fullName>
    </recommendedName>
</protein>
<keyword evidence="1" id="KW-0812">Transmembrane</keyword>
<keyword evidence="1" id="KW-0472">Membrane</keyword>
<reference evidence="2" key="1">
    <citation type="submission" date="2022-10" db="EMBL/GenBank/DDBJ databases">
        <title>Luteolibacter sp. GHJ8, whole genome shotgun sequencing project.</title>
        <authorList>
            <person name="Zhao G."/>
            <person name="Shen L."/>
        </authorList>
    </citation>
    <scope>NUCLEOTIDE SEQUENCE</scope>
    <source>
        <strain evidence="2">GHJ8</strain>
    </source>
</reference>
<evidence type="ECO:0000313" key="2">
    <source>
        <dbReference type="EMBL" id="MCW1916965.1"/>
    </source>
</evidence>
<proteinExistence type="predicted"/>
<evidence type="ECO:0008006" key="4">
    <source>
        <dbReference type="Google" id="ProtNLM"/>
    </source>
</evidence>
<sequence length="150" mass="17143">MRLALHRSIAFWSGILVMGFFGWAWWDSYRHDSWYTTRHFSGSNAAGAVSLALYQVNMSPWSGRRDIAPSDLPRPAFTKLEFISDEPDISGSVSSIPHSGERVRIMLSGARGGVYRILNLPHWLILLVVAIPWFALLAWRVRRHRRIPQA</sequence>
<dbReference type="RefSeq" id="WP_264516585.1">
    <property type="nucleotide sequence ID" value="NZ_JAPDDR010000022.1"/>
</dbReference>
<keyword evidence="1" id="KW-1133">Transmembrane helix</keyword>
<organism evidence="2 3">
    <name type="scientific">Luteolibacter rhizosphaerae</name>
    <dbReference type="NCBI Taxonomy" id="2989719"/>
    <lineage>
        <taxon>Bacteria</taxon>
        <taxon>Pseudomonadati</taxon>
        <taxon>Verrucomicrobiota</taxon>
        <taxon>Verrucomicrobiia</taxon>
        <taxon>Verrucomicrobiales</taxon>
        <taxon>Verrucomicrobiaceae</taxon>
        <taxon>Luteolibacter</taxon>
    </lineage>
</organism>
<feature type="transmembrane region" description="Helical" evidence="1">
    <location>
        <begin position="120"/>
        <end position="139"/>
    </location>
</feature>
<accession>A0ABT3GB01</accession>
<feature type="transmembrane region" description="Helical" evidence="1">
    <location>
        <begin position="9"/>
        <end position="26"/>
    </location>
</feature>
<dbReference type="EMBL" id="JAPDDR010000022">
    <property type="protein sequence ID" value="MCW1916965.1"/>
    <property type="molecule type" value="Genomic_DNA"/>
</dbReference>
<name>A0ABT3GB01_9BACT</name>
<evidence type="ECO:0000256" key="1">
    <source>
        <dbReference type="SAM" id="Phobius"/>
    </source>
</evidence>
<dbReference type="Proteomes" id="UP001165653">
    <property type="component" value="Unassembled WGS sequence"/>
</dbReference>
<keyword evidence="3" id="KW-1185">Reference proteome</keyword>
<comment type="caution">
    <text evidence="2">The sequence shown here is derived from an EMBL/GenBank/DDBJ whole genome shotgun (WGS) entry which is preliminary data.</text>
</comment>